<dbReference type="EMBL" id="MU089557">
    <property type="protein sequence ID" value="KAF7851195.1"/>
    <property type="molecule type" value="Genomic_DNA"/>
</dbReference>
<organism evidence="3 4">
    <name type="scientific">Corymbia citriodora subsp. variegata</name>
    <dbReference type="NCBI Taxonomy" id="360336"/>
    <lineage>
        <taxon>Eukaryota</taxon>
        <taxon>Viridiplantae</taxon>
        <taxon>Streptophyta</taxon>
        <taxon>Embryophyta</taxon>
        <taxon>Tracheophyta</taxon>
        <taxon>Spermatophyta</taxon>
        <taxon>Magnoliopsida</taxon>
        <taxon>eudicotyledons</taxon>
        <taxon>Gunneridae</taxon>
        <taxon>Pentapetalae</taxon>
        <taxon>rosids</taxon>
        <taxon>malvids</taxon>
        <taxon>Myrtales</taxon>
        <taxon>Myrtaceae</taxon>
        <taxon>Myrtoideae</taxon>
        <taxon>Eucalypteae</taxon>
        <taxon>Corymbia</taxon>
    </lineage>
</organism>
<keyword evidence="4" id="KW-1185">Reference proteome</keyword>
<comment type="caution">
    <text evidence="3">The sequence shown here is derived from an EMBL/GenBank/DDBJ whole genome shotgun (WGS) entry which is preliminary data.</text>
</comment>
<dbReference type="AlphaFoldDB" id="A0A8T0CYQ0"/>
<evidence type="ECO:0000256" key="1">
    <source>
        <dbReference type="ARBA" id="ARBA00022729"/>
    </source>
</evidence>
<dbReference type="PANTHER" id="PTHR33470:SF22">
    <property type="entry name" value="POLLEN OLE E 1 ALLERGEN AND EXTENSIN FAMILY PROTEIN"/>
    <property type="match status" value="1"/>
</dbReference>
<dbReference type="Gramene" id="rna-gnl|WGS:JABURB|Cocit.L4340.1">
    <property type="protein sequence ID" value="cds-KAF7851195.1"/>
    <property type="gene ID" value="gene-BT93_L4340"/>
</dbReference>
<accession>A0A8T0CYQ0</accession>
<dbReference type="OrthoDB" id="665669at2759"/>
<protein>
    <submittedName>
        <fullName evidence="3">Uncharacterized protein</fullName>
    </submittedName>
</protein>
<gene>
    <name evidence="3" type="ORF">BT93_L4340</name>
</gene>
<dbReference type="PROSITE" id="PS51257">
    <property type="entry name" value="PROKAR_LIPOPROTEIN"/>
    <property type="match status" value="1"/>
</dbReference>
<feature type="signal peptide" evidence="2">
    <location>
        <begin position="1"/>
        <end position="26"/>
    </location>
</feature>
<dbReference type="Pfam" id="PF01190">
    <property type="entry name" value="Pollen_Ole_e_1"/>
    <property type="match status" value="1"/>
</dbReference>
<keyword evidence="1 2" id="KW-0732">Signal</keyword>
<reference evidence="3" key="1">
    <citation type="submission" date="2020-05" db="EMBL/GenBank/DDBJ databases">
        <title>WGS assembly of Corymbia citriodora subspecies variegata.</title>
        <authorList>
            <person name="Barry K."/>
            <person name="Hundley H."/>
            <person name="Shu S."/>
            <person name="Jenkins J."/>
            <person name="Grimwood J."/>
            <person name="Baten A."/>
        </authorList>
    </citation>
    <scope>NUCLEOTIDE SEQUENCE</scope>
    <source>
        <strain evidence="3">CV2-018</strain>
    </source>
</reference>
<evidence type="ECO:0000256" key="2">
    <source>
        <dbReference type="SAM" id="SignalP"/>
    </source>
</evidence>
<proteinExistence type="predicted"/>
<dbReference type="GO" id="GO:0071944">
    <property type="term" value="C:cell periphery"/>
    <property type="evidence" value="ECO:0007669"/>
    <property type="project" value="TreeGrafter"/>
</dbReference>
<dbReference type="Proteomes" id="UP000806378">
    <property type="component" value="Unassembled WGS sequence"/>
</dbReference>
<sequence>MDSAPSKAFLLVQLLLLLSCFQEASCFFPDPPVHPPTQHHHHYHHHAPGHPPVYPPFHAPSPHHSHPLIPAPALTPSHPPAHAPFKPPFHHPPSPRSFIAVQGVVYCTSCKDTFYQPIFGAKVKLLCKNTKYSLSETTKTDKNGYFFLQAPKTVTSFASHKCKVFLVSSPIPSCSRPSNLNASIVVECYRGSSFHESLVLICDRSTLSLQ</sequence>
<name>A0A8T0CYQ0_CORYI</name>
<feature type="chain" id="PRO_5035919553" evidence="2">
    <location>
        <begin position="27"/>
        <end position="210"/>
    </location>
</feature>
<evidence type="ECO:0000313" key="3">
    <source>
        <dbReference type="EMBL" id="KAF7851195.1"/>
    </source>
</evidence>
<dbReference type="PANTHER" id="PTHR33470">
    <property type="entry name" value="OS01G0164075 PROTEIN"/>
    <property type="match status" value="1"/>
</dbReference>
<evidence type="ECO:0000313" key="4">
    <source>
        <dbReference type="Proteomes" id="UP000806378"/>
    </source>
</evidence>